<dbReference type="AlphaFoldDB" id="A0AAV8XWU5"/>
<proteinExistence type="predicted"/>
<sequence length="88" mass="10436">MNHWSCHVVNCRNTSRKNECKFYKFPVAKWKINQRNKWIAAVRRQNLDIEATISIGLSHKKNEKGTKTVIGNIRDKQFTHLWNLNLKS</sequence>
<dbReference type="Pfam" id="PF05485">
    <property type="entry name" value="THAP"/>
    <property type="match status" value="1"/>
</dbReference>
<keyword evidence="4" id="KW-0238">DNA-binding</keyword>
<evidence type="ECO:0000313" key="7">
    <source>
        <dbReference type="Proteomes" id="UP001162162"/>
    </source>
</evidence>
<evidence type="ECO:0000256" key="4">
    <source>
        <dbReference type="ARBA" id="ARBA00023125"/>
    </source>
</evidence>
<accession>A0AAV8XWU5</accession>
<comment type="caution">
    <text evidence="6">The sequence shown here is derived from an EMBL/GenBank/DDBJ whole genome shotgun (WGS) entry which is preliminary data.</text>
</comment>
<evidence type="ECO:0000259" key="5">
    <source>
        <dbReference type="Pfam" id="PF05485"/>
    </source>
</evidence>
<evidence type="ECO:0000256" key="2">
    <source>
        <dbReference type="ARBA" id="ARBA00022771"/>
    </source>
</evidence>
<organism evidence="6 7">
    <name type="scientific">Aromia moschata</name>
    <dbReference type="NCBI Taxonomy" id="1265417"/>
    <lineage>
        <taxon>Eukaryota</taxon>
        <taxon>Metazoa</taxon>
        <taxon>Ecdysozoa</taxon>
        <taxon>Arthropoda</taxon>
        <taxon>Hexapoda</taxon>
        <taxon>Insecta</taxon>
        <taxon>Pterygota</taxon>
        <taxon>Neoptera</taxon>
        <taxon>Endopterygota</taxon>
        <taxon>Coleoptera</taxon>
        <taxon>Polyphaga</taxon>
        <taxon>Cucujiformia</taxon>
        <taxon>Chrysomeloidea</taxon>
        <taxon>Cerambycidae</taxon>
        <taxon>Cerambycinae</taxon>
        <taxon>Callichromatini</taxon>
        <taxon>Aromia</taxon>
    </lineage>
</organism>
<evidence type="ECO:0000313" key="6">
    <source>
        <dbReference type="EMBL" id="KAJ8942238.1"/>
    </source>
</evidence>
<keyword evidence="2" id="KW-0863">Zinc-finger</keyword>
<dbReference type="SUPFAM" id="SSF57716">
    <property type="entry name" value="Glucocorticoid receptor-like (DNA-binding domain)"/>
    <property type="match status" value="1"/>
</dbReference>
<keyword evidence="7" id="KW-1185">Reference proteome</keyword>
<keyword evidence="3" id="KW-0862">Zinc</keyword>
<dbReference type="GO" id="GO:0003677">
    <property type="term" value="F:DNA binding"/>
    <property type="evidence" value="ECO:0007669"/>
    <property type="project" value="UniProtKB-KW"/>
</dbReference>
<protein>
    <recommendedName>
        <fullName evidence="5">THAP-type domain-containing protein</fullName>
    </recommendedName>
</protein>
<keyword evidence="1" id="KW-0479">Metal-binding</keyword>
<feature type="domain" description="THAP-type" evidence="5">
    <location>
        <begin position="6"/>
        <end position="50"/>
    </location>
</feature>
<dbReference type="Proteomes" id="UP001162162">
    <property type="component" value="Unassembled WGS sequence"/>
</dbReference>
<evidence type="ECO:0000256" key="1">
    <source>
        <dbReference type="ARBA" id="ARBA00022723"/>
    </source>
</evidence>
<dbReference type="EMBL" id="JAPWTK010000336">
    <property type="protein sequence ID" value="KAJ8942238.1"/>
    <property type="molecule type" value="Genomic_DNA"/>
</dbReference>
<evidence type="ECO:0000256" key="3">
    <source>
        <dbReference type="ARBA" id="ARBA00022833"/>
    </source>
</evidence>
<dbReference type="GO" id="GO:0008270">
    <property type="term" value="F:zinc ion binding"/>
    <property type="evidence" value="ECO:0007669"/>
    <property type="project" value="UniProtKB-KW"/>
</dbReference>
<name>A0AAV8XWU5_9CUCU</name>
<reference evidence="6" key="1">
    <citation type="journal article" date="2023" name="Insect Mol. Biol.">
        <title>Genome sequencing provides insights into the evolution of gene families encoding plant cell wall-degrading enzymes in longhorned beetles.</title>
        <authorList>
            <person name="Shin N.R."/>
            <person name="Okamura Y."/>
            <person name="Kirsch R."/>
            <person name="Pauchet Y."/>
        </authorList>
    </citation>
    <scope>NUCLEOTIDE SEQUENCE</scope>
    <source>
        <strain evidence="6">AMC_N1</strain>
    </source>
</reference>
<dbReference type="InterPro" id="IPR006612">
    <property type="entry name" value="THAP_Znf"/>
</dbReference>
<gene>
    <name evidence="6" type="ORF">NQ318_003085</name>
</gene>